<accession>N9F662</accession>
<evidence type="ECO:0000256" key="1">
    <source>
        <dbReference type="SAM" id="SignalP"/>
    </source>
</evidence>
<proteinExistence type="predicted"/>
<sequence>MSQKNLITTILICMLSGFHFAHATPMSDQDTQVISRSALGVWMLKQDLNQPKYNCAIQFISAKDTQTSFSIFGATKQSSHATILFQAKSIPTTLAPAEMQIQLRQQNLAPTALKAQLLPSSNVGMLAVNTGDIQQTLKSMRDQEKDMQLKLNDATIYTLNYEGLTQARTAMQDCLSGKVVKIKSLKQATAEIRPVGHSTIAGQAFYKSAVLAKKQYPPKDSQAVGLIWMTDEFKTWYEQVKRNQKLPTHIPESILKHFMSTRILDNQGRFKFTNLPAGDYILIANFSYDKNVSHTEVVGRTDVYAGNQYIGSNDQIARWNYIVKEGTSFEKPVKILKDGDTINVSLDKSQIMCFLVCF</sequence>
<name>N9F662_9GAMM</name>
<dbReference type="EMBL" id="APQK01000017">
    <property type="protein sequence ID" value="ENW02795.1"/>
    <property type="molecule type" value="Genomic_DNA"/>
</dbReference>
<dbReference type="PATRIC" id="fig|1217649.3.peg.2891"/>
<organism evidence="2 3">
    <name type="scientific">Acinetobacter beijerinckii ANC 3835</name>
    <dbReference type="NCBI Taxonomy" id="1217649"/>
    <lineage>
        <taxon>Bacteria</taxon>
        <taxon>Pseudomonadati</taxon>
        <taxon>Pseudomonadota</taxon>
        <taxon>Gammaproteobacteria</taxon>
        <taxon>Moraxellales</taxon>
        <taxon>Moraxellaceae</taxon>
        <taxon>Acinetobacter</taxon>
    </lineage>
</organism>
<gene>
    <name evidence="2" type="ORF">F934_02969</name>
</gene>
<keyword evidence="1" id="KW-0732">Signal</keyword>
<evidence type="ECO:0000313" key="2">
    <source>
        <dbReference type="EMBL" id="ENW02795.1"/>
    </source>
</evidence>
<comment type="caution">
    <text evidence="2">The sequence shown here is derived from an EMBL/GenBank/DDBJ whole genome shotgun (WGS) entry which is preliminary data.</text>
</comment>
<dbReference type="AlphaFoldDB" id="N9F662"/>
<evidence type="ECO:0008006" key="4">
    <source>
        <dbReference type="Google" id="ProtNLM"/>
    </source>
</evidence>
<protein>
    <recommendedName>
        <fullName evidence="4">Rhamnogalacturonan lyase domain-containing protein</fullName>
    </recommendedName>
</protein>
<dbReference type="RefSeq" id="WP_005055935.1">
    <property type="nucleotide sequence ID" value="NZ_KB849761.1"/>
</dbReference>
<dbReference type="Proteomes" id="UP000018417">
    <property type="component" value="Unassembled WGS sequence"/>
</dbReference>
<evidence type="ECO:0000313" key="3">
    <source>
        <dbReference type="Proteomes" id="UP000018417"/>
    </source>
</evidence>
<dbReference type="OrthoDB" id="6058208at2"/>
<feature type="chain" id="PRO_5004143060" description="Rhamnogalacturonan lyase domain-containing protein" evidence="1">
    <location>
        <begin position="24"/>
        <end position="358"/>
    </location>
</feature>
<reference evidence="2 3" key="1">
    <citation type="submission" date="2013-02" db="EMBL/GenBank/DDBJ databases">
        <title>The Genome Sequence of Acinetobacter beijerinckii ANC 3835.</title>
        <authorList>
            <consortium name="The Broad Institute Genome Sequencing Platform"/>
            <consortium name="The Broad Institute Genome Sequencing Center for Infectious Disease"/>
            <person name="Cerqueira G."/>
            <person name="Feldgarden M."/>
            <person name="Courvalin P."/>
            <person name="Perichon B."/>
            <person name="Grillot-Courvalin C."/>
            <person name="Clermont D."/>
            <person name="Rocha E."/>
            <person name="Yoon E.-J."/>
            <person name="Nemec A."/>
            <person name="Walker B."/>
            <person name="Young S.K."/>
            <person name="Zeng Q."/>
            <person name="Gargeya S."/>
            <person name="Fitzgerald M."/>
            <person name="Haas B."/>
            <person name="Abouelleil A."/>
            <person name="Alvarado L."/>
            <person name="Arachchi H.M."/>
            <person name="Berlin A.M."/>
            <person name="Chapman S.B."/>
            <person name="Dewar J."/>
            <person name="Goldberg J."/>
            <person name="Griggs A."/>
            <person name="Gujja S."/>
            <person name="Hansen M."/>
            <person name="Howarth C."/>
            <person name="Imamovic A."/>
            <person name="Larimer J."/>
            <person name="McCowan C."/>
            <person name="Murphy C."/>
            <person name="Neiman D."/>
            <person name="Pearson M."/>
            <person name="Priest M."/>
            <person name="Roberts A."/>
            <person name="Saif S."/>
            <person name="Shea T."/>
            <person name="Sisk P."/>
            <person name="Sykes S."/>
            <person name="Wortman J."/>
            <person name="Nusbaum C."/>
            <person name="Birren B."/>
        </authorList>
    </citation>
    <scope>NUCLEOTIDE SEQUENCE [LARGE SCALE GENOMIC DNA]</scope>
    <source>
        <strain evidence="2 3">ANC 3835</strain>
    </source>
</reference>
<feature type="signal peptide" evidence="1">
    <location>
        <begin position="1"/>
        <end position="23"/>
    </location>
</feature>
<dbReference type="HOGENOM" id="CLU_772985_0_0_6"/>